<dbReference type="InterPro" id="IPR011006">
    <property type="entry name" value="CheY-like_superfamily"/>
</dbReference>
<protein>
    <submittedName>
        <fullName evidence="6">DNA-binding response regulator</fullName>
    </submittedName>
</protein>
<keyword evidence="1 3" id="KW-0597">Phosphoprotein</keyword>
<dbReference type="Pfam" id="PF00196">
    <property type="entry name" value="GerE"/>
    <property type="match status" value="1"/>
</dbReference>
<dbReference type="SMART" id="SM00448">
    <property type="entry name" value="REC"/>
    <property type="match status" value="1"/>
</dbReference>
<dbReference type="SMART" id="SM00421">
    <property type="entry name" value="HTH_LUXR"/>
    <property type="match status" value="1"/>
</dbReference>
<evidence type="ECO:0000313" key="7">
    <source>
        <dbReference type="Proteomes" id="UP000285278"/>
    </source>
</evidence>
<dbReference type="EMBL" id="QXJK01000011">
    <property type="protein sequence ID" value="RIX33889.1"/>
    <property type="molecule type" value="Genomic_DNA"/>
</dbReference>
<dbReference type="Pfam" id="PF00072">
    <property type="entry name" value="Response_reg"/>
    <property type="match status" value="1"/>
</dbReference>
<dbReference type="OrthoDB" id="9808843at2"/>
<dbReference type="PROSITE" id="PS50043">
    <property type="entry name" value="HTH_LUXR_2"/>
    <property type="match status" value="1"/>
</dbReference>
<proteinExistence type="predicted"/>
<dbReference type="AlphaFoldDB" id="A0A418Q5K6"/>
<evidence type="ECO:0000313" key="6">
    <source>
        <dbReference type="EMBL" id="RIX33889.1"/>
    </source>
</evidence>
<dbReference type="GO" id="GO:0006355">
    <property type="term" value="P:regulation of DNA-templated transcription"/>
    <property type="evidence" value="ECO:0007669"/>
    <property type="project" value="InterPro"/>
</dbReference>
<comment type="caution">
    <text evidence="6">The sequence shown here is derived from an EMBL/GenBank/DDBJ whole genome shotgun (WGS) entry which is preliminary data.</text>
</comment>
<dbReference type="CDD" id="cd06170">
    <property type="entry name" value="LuxR_C_like"/>
    <property type="match status" value="1"/>
</dbReference>
<dbReference type="PANTHER" id="PTHR43214">
    <property type="entry name" value="TWO-COMPONENT RESPONSE REGULATOR"/>
    <property type="match status" value="1"/>
</dbReference>
<evidence type="ECO:0000256" key="1">
    <source>
        <dbReference type="ARBA" id="ARBA00022553"/>
    </source>
</evidence>
<evidence type="ECO:0000256" key="2">
    <source>
        <dbReference type="ARBA" id="ARBA00023125"/>
    </source>
</evidence>
<dbReference type="Proteomes" id="UP000285278">
    <property type="component" value="Unassembled WGS sequence"/>
</dbReference>
<dbReference type="InterPro" id="IPR016032">
    <property type="entry name" value="Sig_transdc_resp-reg_C-effctor"/>
</dbReference>
<evidence type="ECO:0000256" key="3">
    <source>
        <dbReference type="PROSITE-ProRule" id="PRU00169"/>
    </source>
</evidence>
<dbReference type="InterPro" id="IPR036388">
    <property type="entry name" value="WH-like_DNA-bd_sf"/>
</dbReference>
<dbReference type="PROSITE" id="PS50110">
    <property type="entry name" value="RESPONSE_REGULATORY"/>
    <property type="match status" value="1"/>
</dbReference>
<evidence type="ECO:0000259" key="4">
    <source>
        <dbReference type="PROSITE" id="PS50043"/>
    </source>
</evidence>
<keyword evidence="7" id="KW-1185">Reference proteome</keyword>
<dbReference type="Gene3D" id="1.10.10.10">
    <property type="entry name" value="Winged helix-like DNA-binding domain superfamily/Winged helix DNA-binding domain"/>
    <property type="match status" value="1"/>
</dbReference>
<reference evidence="6 7" key="1">
    <citation type="submission" date="2018-09" db="EMBL/GenBank/DDBJ databases">
        <title>Optimization and identification of Corynebacterium falsenii FN1-14 from fish paste.</title>
        <authorList>
            <person name="Daroonpunt R."/>
            <person name="Tanasupawat S."/>
        </authorList>
    </citation>
    <scope>NUCLEOTIDE SEQUENCE [LARGE SCALE GENOMIC DNA]</scope>
    <source>
        <strain evidence="6 7">FN1-14</strain>
    </source>
</reference>
<organism evidence="6 7">
    <name type="scientific">Corynebacterium falsenii</name>
    <dbReference type="NCBI Taxonomy" id="108486"/>
    <lineage>
        <taxon>Bacteria</taxon>
        <taxon>Bacillati</taxon>
        <taxon>Actinomycetota</taxon>
        <taxon>Actinomycetes</taxon>
        <taxon>Mycobacteriales</taxon>
        <taxon>Corynebacteriaceae</taxon>
        <taxon>Corynebacterium</taxon>
    </lineage>
</organism>
<feature type="modified residue" description="4-aspartylphosphate" evidence="3">
    <location>
        <position position="60"/>
    </location>
</feature>
<dbReference type="SUPFAM" id="SSF52172">
    <property type="entry name" value="CheY-like"/>
    <property type="match status" value="1"/>
</dbReference>
<dbReference type="CDD" id="cd17535">
    <property type="entry name" value="REC_NarL-like"/>
    <property type="match status" value="1"/>
</dbReference>
<dbReference type="InterPro" id="IPR000792">
    <property type="entry name" value="Tscrpt_reg_LuxR_C"/>
</dbReference>
<evidence type="ECO:0000259" key="5">
    <source>
        <dbReference type="PROSITE" id="PS50110"/>
    </source>
</evidence>
<feature type="domain" description="HTH luxR-type" evidence="4">
    <location>
        <begin position="147"/>
        <end position="211"/>
    </location>
</feature>
<dbReference type="Gene3D" id="3.40.50.2300">
    <property type="match status" value="1"/>
</dbReference>
<dbReference type="GO" id="GO:0000160">
    <property type="term" value="P:phosphorelay signal transduction system"/>
    <property type="evidence" value="ECO:0007669"/>
    <property type="project" value="InterPro"/>
</dbReference>
<dbReference type="PRINTS" id="PR00038">
    <property type="entry name" value="HTHLUXR"/>
</dbReference>
<dbReference type="InterPro" id="IPR001789">
    <property type="entry name" value="Sig_transdc_resp-reg_receiver"/>
</dbReference>
<gene>
    <name evidence="6" type="ORF">D3M95_09360</name>
</gene>
<feature type="domain" description="Response regulatory" evidence="5">
    <location>
        <begin position="9"/>
        <end position="131"/>
    </location>
</feature>
<accession>A0A418Q5K6</accession>
<dbReference type="SUPFAM" id="SSF46894">
    <property type="entry name" value="C-terminal effector domain of the bipartite response regulators"/>
    <property type="match status" value="1"/>
</dbReference>
<dbReference type="InterPro" id="IPR039420">
    <property type="entry name" value="WalR-like"/>
</dbReference>
<dbReference type="GO" id="GO:0003677">
    <property type="term" value="F:DNA binding"/>
    <property type="evidence" value="ECO:0007669"/>
    <property type="project" value="UniProtKB-KW"/>
</dbReference>
<dbReference type="RefSeq" id="WP_039910844.1">
    <property type="nucleotide sequence ID" value="NZ_CBCRUA010000007.1"/>
</dbReference>
<keyword evidence="2 6" id="KW-0238">DNA-binding</keyword>
<name>A0A418Q5K6_9CORY</name>
<dbReference type="InterPro" id="IPR058245">
    <property type="entry name" value="NreC/VraR/RcsB-like_REC"/>
</dbReference>
<dbReference type="STRING" id="1451189.CFAL_01345"/>
<sequence length="213" mass="22518">MQNGEAPVRVAIADDETLIATSLATLLSLEADIEVVATFGSGEELVNWARVHPVDVCVVDLHMPGIDGVATTERLCAAGDAAERPADIGVLIVTSHAQPQGMQRALAAGARGFVPKTASAKEFATAIRTVFQGRRYIDSQVAAAAFEATRSPLTPREKELLELVPDGQSVEQLAEVVCLAPGTVRNYLSSAMSKTGGANRFEAYKIAAEKGWI</sequence>
<dbReference type="PANTHER" id="PTHR43214:SF42">
    <property type="entry name" value="TRANSCRIPTIONAL REGULATORY PROTEIN DESR"/>
    <property type="match status" value="1"/>
</dbReference>